<dbReference type="Proteomes" id="UP000324222">
    <property type="component" value="Unassembled WGS sequence"/>
</dbReference>
<dbReference type="EMBL" id="VSRR010138221">
    <property type="protein sequence ID" value="MPD03849.1"/>
    <property type="molecule type" value="Genomic_DNA"/>
</dbReference>
<gene>
    <name evidence="1" type="ORF">E2C01_099503</name>
</gene>
<evidence type="ECO:0000313" key="1">
    <source>
        <dbReference type="EMBL" id="MPD03849.1"/>
    </source>
</evidence>
<organism evidence="1 2">
    <name type="scientific">Portunus trituberculatus</name>
    <name type="common">Swimming crab</name>
    <name type="synonym">Neptunus trituberculatus</name>
    <dbReference type="NCBI Taxonomy" id="210409"/>
    <lineage>
        <taxon>Eukaryota</taxon>
        <taxon>Metazoa</taxon>
        <taxon>Ecdysozoa</taxon>
        <taxon>Arthropoda</taxon>
        <taxon>Crustacea</taxon>
        <taxon>Multicrustacea</taxon>
        <taxon>Malacostraca</taxon>
        <taxon>Eumalacostraca</taxon>
        <taxon>Eucarida</taxon>
        <taxon>Decapoda</taxon>
        <taxon>Pleocyemata</taxon>
        <taxon>Brachyura</taxon>
        <taxon>Eubrachyura</taxon>
        <taxon>Portunoidea</taxon>
        <taxon>Portunidae</taxon>
        <taxon>Portuninae</taxon>
        <taxon>Portunus</taxon>
    </lineage>
</organism>
<name>A0A5B7KFK2_PORTR</name>
<keyword evidence="2" id="KW-1185">Reference proteome</keyword>
<comment type="caution">
    <text evidence="1">The sequence shown here is derived from an EMBL/GenBank/DDBJ whole genome shotgun (WGS) entry which is preliminary data.</text>
</comment>
<accession>A0A5B7KFK2</accession>
<dbReference type="AlphaFoldDB" id="A0A5B7KFK2"/>
<proteinExistence type="predicted"/>
<protein>
    <submittedName>
        <fullName evidence="1">Uncharacterized protein</fullName>
    </submittedName>
</protein>
<evidence type="ECO:0000313" key="2">
    <source>
        <dbReference type="Proteomes" id="UP000324222"/>
    </source>
</evidence>
<reference evidence="1 2" key="1">
    <citation type="submission" date="2019-05" db="EMBL/GenBank/DDBJ databases">
        <title>Another draft genome of Portunus trituberculatus and its Hox gene families provides insights of decapod evolution.</title>
        <authorList>
            <person name="Jeong J.-H."/>
            <person name="Song I."/>
            <person name="Kim S."/>
            <person name="Choi T."/>
            <person name="Kim D."/>
            <person name="Ryu S."/>
            <person name="Kim W."/>
        </authorList>
    </citation>
    <scope>NUCLEOTIDE SEQUENCE [LARGE SCALE GENOMIC DNA]</scope>
    <source>
        <tissue evidence="1">Muscle</tissue>
    </source>
</reference>
<sequence>MQAKQQQSTPSPQWKPFSASVIRQQSIAATAGMLCPLDAATRTLHRRPRIVHSSLTALLEAHLALSALLEAPLKAIREHVFATQL</sequence>